<dbReference type="Proteomes" id="UP000278673">
    <property type="component" value="Unassembled WGS sequence"/>
</dbReference>
<organism evidence="1 2">
    <name type="scientific">Streptomyces triticirhizae</name>
    <dbReference type="NCBI Taxonomy" id="2483353"/>
    <lineage>
        <taxon>Bacteria</taxon>
        <taxon>Bacillati</taxon>
        <taxon>Actinomycetota</taxon>
        <taxon>Actinomycetes</taxon>
        <taxon>Kitasatosporales</taxon>
        <taxon>Streptomycetaceae</taxon>
        <taxon>Streptomyces</taxon>
    </lineage>
</organism>
<dbReference type="InterPro" id="IPR036412">
    <property type="entry name" value="HAD-like_sf"/>
</dbReference>
<dbReference type="AlphaFoldDB" id="A0A3M2M7H3"/>
<gene>
    <name evidence="1" type="ORF">EBN88_03260</name>
</gene>
<dbReference type="NCBIfam" id="TIGR01509">
    <property type="entry name" value="HAD-SF-IA-v3"/>
    <property type="match status" value="1"/>
</dbReference>
<dbReference type="InterPro" id="IPR023214">
    <property type="entry name" value="HAD_sf"/>
</dbReference>
<keyword evidence="2" id="KW-1185">Reference proteome</keyword>
<dbReference type="EMBL" id="RFFJ01000008">
    <property type="protein sequence ID" value="RMI45419.1"/>
    <property type="molecule type" value="Genomic_DNA"/>
</dbReference>
<dbReference type="InterPro" id="IPR006439">
    <property type="entry name" value="HAD-SF_hydro_IA"/>
</dbReference>
<dbReference type="PANTHER" id="PTHR43611:SF3">
    <property type="entry name" value="FLAVIN MONONUCLEOTIDE HYDROLASE 1, CHLOROPLATIC"/>
    <property type="match status" value="1"/>
</dbReference>
<evidence type="ECO:0000313" key="2">
    <source>
        <dbReference type="Proteomes" id="UP000278673"/>
    </source>
</evidence>
<reference evidence="1 2" key="1">
    <citation type="submission" date="2018-10" db="EMBL/GenBank/DDBJ databases">
        <title>Isolation, diversity and antifungal activity of actinobacteria from wheat.</title>
        <authorList>
            <person name="Han C."/>
        </authorList>
    </citation>
    <scope>NUCLEOTIDE SEQUENCE [LARGE SCALE GENOMIC DNA]</scope>
    <source>
        <strain evidence="1 2">NEAU-YY642</strain>
    </source>
</reference>
<evidence type="ECO:0000313" key="1">
    <source>
        <dbReference type="EMBL" id="RMI45419.1"/>
    </source>
</evidence>
<dbReference type="SUPFAM" id="SSF56784">
    <property type="entry name" value="HAD-like"/>
    <property type="match status" value="1"/>
</dbReference>
<proteinExistence type="predicted"/>
<name>A0A3M2M7H3_9ACTN</name>
<dbReference type="PANTHER" id="PTHR43611">
    <property type="entry name" value="ALPHA-D-GLUCOSE 1-PHOSPHATE PHOSPHATASE"/>
    <property type="match status" value="1"/>
</dbReference>
<keyword evidence="1" id="KW-0378">Hydrolase</keyword>
<protein>
    <submittedName>
        <fullName evidence="1">HAD family hydrolase</fullName>
    </submittedName>
</protein>
<dbReference type="Pfam" id="PF00702">
    <property type="entry name" value="Hydrolase"/>
    <property type="match status" value="1"/>
</dbReference>
<comment type="caution">
    <text evidence="1">The sequence shown here is derived from an EMBL/GenBank/DDBJ whole genome shotgun (WGS) entry which is preliminary data.</text>
</comment>
<dbReference type="Gene3D" id="3.40.50.1000">
    <property type="entry name" value="HAD superfamily/HAD-like"/>
    <property type="match status" value="1"/>
</dbReference>
<accession>A0A3M2M7H3</accession>
<sequence>MPGLEREYGLAPGSFTRAAFRPERLLPAVTGAVTDEEWRAAVAEDLAPACGARTRARALVAAWTETPGTVDAEVLALLTAVRRRVPVVLVTNATTRLDADLAALGLTGAVDAVVNSAREGVAKPEPEIFRIAAGRAGVPAGRCLFVDDTAGHVTAARRLGMTGLHHCENAALRRALGALLGP</sequence>
<dbReference type="GO" id="GO:0016787">
    <property type="term" value="F:hydrolase activity"/>
    <property type="evidence" value="ECO:0007669"/>
    <property type="project" value="UniProtKB-KW"/>
</dbReference>